<dbReference type="InterPro" id="IPR011990">
    <property type="entry name" value="TPR-like_helical_dom_sf"/>
</dbReference>
<dbReference type="OrthoDB" id="2148946at2759"/>
<proteinExistence type="predicted"/>
<dbReference type="EMBL" id="CP017814">
    <property type="protein sequence ID" value="APA06135.1"/>
    <property type="molecule type" value="Genomic_DNA"/>
</dbReference>
<evidence type="ECO:0000256" key="1">
    <source>
        <dbReference type="SAM" id="MobiDB-lite"/>
    </source>
</evidence>
<dbReference type="InterPro" id="IPR006597">
    <property type="entry name" value="Sel1-like"/>
</dbReference>
<feature type="compositionally biased region" description="Basic and acidic residues" evidence="1">
    <location>
        <begin position="112"/>
        <end position="125"/>
    </location>
</feature>
<dbReference type="Gene3D" id="1.25.40.10">
    <property type="entry name" value="Tetratricopeptide repeat domain"/>
    <property type="match status" value="1"/>
</dbReference>
<dbReference type="Proteomes" id="UP000177798">
    <property type="component" value="Chromosome 1"/>
</dbReference>
<feature type="compositionally biased region" description="Low complexity" evidence="1">
    <location>
        <begin position="168"/>
        <end position="186"/>
    </location>
</feature>
<feature type="region of interest" description="Disordered" evidence="1">
    <location>
        <begin position="161"/>
        <end position="201"/>
    </location>
</feature>
<dbReference type="PANTHER" id="PTHR43628">
    <property type="entry name" value="ACTIVATOR OF C KINASE PROTEIN 1-RELATED"/>
    <property type="match status" value="1"/>
</dbReference>
<dbReference type="SMART" id="SM00671">
    <property type="entry name" value="SEL1"/>
    <property type="match status" value="2"/>
</dbReference>
<dbReference type="AlphaFoldDB" id="A0A1D9PTU1"/>
<dbReference type="Pfam" id="PF08238">
    <property type="entry name" value="Sel1"/>
    <property type="match status" value="2"/>
</dbReference>
<feature type="compositionally biased region" description="Basic and acidic residues" evidence="1">
    <location>
        <begin position="1"/>
        <end position="25"/>
    </location>
</feature>
<dbReference type="SUPFAM" id="SSF81901">
    <property type="entry name" value="HCP-like"/>
    <property type="match status" value="1"/>
</dbReference>
<feature type="region of interest" description="Disordered" evidence="1">
    <location>
        <begin position="1"/>
        <end position="135"/>
    </location>
</feature>
<dbReference type="VEuPathDB" id="FungiDB:sscle_01g009050"/>
<organism evidence="2 3">
    <name type="scientific">Sclerotinia sclerotiorum (strain ATCC 18683 / 1980 / Ss-1)</name>
    <name type="common">White mold</name>
    <name type="synonym">Whetzelinia sclerotiorum</name>
    <dbReference type="NCBI Taxonomy" id="665079"/>
    <lineage>
        <taxon>Eukaryota</taxon>
        <taxon>Fungi</taxon>
        <taxon>Dikarya</taxon>
        <taxon>Ascomycota</taxon>
        <taxon>Pezizomycotina</taxon>
        <taxon>Leotiomycetes</taxon>
        <taxon>Helotiales</taxon>
        <taxon>Sclerotiniaceae</taxon>
        <taxon>Sclerotinia</taxon>
    </lineage>
</organism>
<accession>A0A1D9PTU1</accession>
<evidence type="ECO:0008006" key="4">
    <source>
        <dbReference type="Google" id="ProtNLM"/>
    </source>
</evidence>
<reference evidence="3" key="1">
    <citation type="journal article" date="2017" name="Genome Biol. Evol.">
        <title>The complete genome sequence of the phytopathogenic fungus Sclerotinia sclerotiorum reveals insights into the genome architecture of broad host range pathogens.</title>
        <authorList>
            <person name="Derbyshire M."/>
            <person name="Denton-Giles M."/>
            <person name="Hegedus D."/>
            <person name="Seifbarghy S."/>
            <person name="Rollins J."/>
            <person name="van Kan J."/>
            <person name="Seidl M.F."/>
            <person name="Faino L."/>
            <person name="Mbengue M."/>
            <person name="Navaud O."/>
            <person name="Raffaele S."/>
            <person name="Hammond-Kosack K."/>
            <person name="Heard S."/>
            <person name="Oliver R."/>
        </authorList>
    </citation>
    <scope>NUCLEOTIDE SEQUENCE [LARGE SCALE GENOMIC DNA]</scope>
    <source>
        <strain evidence="3">ATCC 18683 / 1980 / Ss-1</strain>
    </source>
</reference>
<sequence>MPLLDLLKKKDKVGGNDAHSPRADPEVGPVFTFTTSDTQTEEVISSPSFPSSEASLQPSVGKPNNESRTSRLFRGRPRSISPESGNSGTSGASVSSRISDRSPSRPVQNGKKISERFGLRKHEVGSSHVPSDLPEITVEEAAADGKGAEVQWEKRATMLAQQNERSISRPGSSSGSPPGSRNRNPGEIPGAISPGRNTSGVVASRTVDDDLQEAIRLHEEGHLEEATKLFARLADPNGANNALSQVLYGLALRHGWGCQANPAEAVTYLSAAASNAAAIEELALQSGKMKGGAAKGELVIAIYELANCFRNGWGVKVDPTAAQKYYQTAAELGDTDSMNEVNLCNSSYPEGKSLPILISGYDAVARCYLEGFGKRPYISPATKFELELAAKKTNLGSNKPLLWLALYAWFFYIAFGQQWGNLFMHLKPNAEPLANPQNIPSHSQDEADGSLWYRAAYYLRKAENAGVKTLGNSWIWKDKYNPKK</sequence>
<protein>
    <recommendedName>
        <fullName evidence="4">HCP-like protein</fullName>
    </recommendedName>
</protein>
<dbReference type="PANTHER" id="PTHR43628:SF1">
    <property type="entry name" value="CHITIN SYNTHASE REGULATORY FACTOR 2-RELATED"/>
    <property type="match status" value="1"/>
</dbReference>
<evidence type="ECO:0000313" key="2">
    <source>
        <dbReference type="EMBL" id="APA06135.1"/>
    </source>
</evidence>
<evidence type="ECO:0000313" key="3">
    <source>
        <dbReference type="Proteomes" id="UP000177798"/>
    </source>
</evidence>
<gene>
    <name evidence="2" type="ORF">sscle_01g009050</name>
</gene>
<name>A0A1D9PTU1_SCLS1</name>
<feature type="compositionally biased region" description="Polar residues" evidence="1">
    <location>
        <begin position="32"/>
        <end position="43"/>
    </location>
</feature>
<feature type="compositionally biased region" description="Low complexity" evidence="1">
    <location>
        <begin position="45"/>
        <end position="55"/>
    </location>
</feature>
<dbReference type="InterPro" id="IPR052945">
    <property type="entry name" value="Mitotic_Regulator"/>
</dbReference>
<feature type="compositionally biased region" description="Polar residues" evidence="1">
    <location>
        <begin position="56"/>
        <end position="67"/>
    </location>
</feature>